<dbReference type="SUPFAM" id="SSF110087">
    <property type="entry name" value="DR1885-like metal-binding protein"/>
    <property type="match status" value="1"/>
</dbReference>
<organism evidence="1 2">
    <name type="scientific">Pseudomonas cannabina</name>
    <dbReference type="NCBI Taxonomy" id="86840"/>
    <lineage>
        <taxon>Bacteria</taxon>
        <taxon>Pseudomonadati</taxon>
        <taxon>Pseudomonadota</taxon>
        <taxon>Gammaproteobacteria</taxon>
        <taxon>Pseudomonadales</taxon>
        <taxon>Pseudomonadaceae</taxon>
        <taxon>Pseudomonas</taxon>
    </lineage>
</organism>
<dbReference type="PANTHER" id="PTHR36302">
    <property type="entry name" value="BLR7088 PROTEIN"/>
    <property type="match status" value="1"/>
</dbReference>
<dbReference type="Pfam" id="PF04314">
    <property type="entry name" value="PCuAC"/>
    <property type="match status" value="1"/>
</dbReference>
<gene>
    <name evidence="1" type="ORF">ALQ64_01048</name>
</gene>
<dbReference type="Gene3D" id="2.60.40.1890">
    <property type="entry name" value="PCu(A)C copper chaperone"/>
    <property type="match status" value="1"/>
</dbReference>
<dbReference type="AlphaFoldDB" id="A0A3M3K3K8"/>
<protein>
    <submittedName>
        <fullName evidence="1">Copper-binding protein</fullName>
    </submittedName>
</protein>
<sequence>SASLGISNAWSSHLLTPFQNAPENPPMLKKALLLAALLLPACFVHAHEYKAGPLLIGHPWSMELPPNAPTVAVYFIIENKGDSADRLLSVDTPIAGQAQLHEHVHADGLMKMQHVQAVDIPAGAKVSFAPMAWHVMLLDIKDRSKLIVGQRFPMTLHFEKAGDVEVQVVVQKQAPEHQH</sequence>
<dbReference type="InterPro" id="IPR036182">
    <property type="entry name" value="PCuAC_sf"/>
</dbReference>
<feature type="non-terminal residue" evidence="1">
    <location>
        <position position="1"/>
    </location>
</feature>
<accession>A0A3M3K3K8</accession>
<dbReference type="InterPro" id="IPR007410">
    <property type="entry name" value="LpqE-like"/>
</dbReference>
<dbReference type="PANTHER" id="PTHR36302:SF1">
    <property type="entry name" value="COPPER CHAPERONE PCU(A)C"/>
    <property type="match status" value="1"/>
</dbReference>
<dbReference type="EMBL" id="RBOW01000994">
    <property type="protein sequence ID" value="RMN17680.1"/>
    <property type="molecule type" value="Genomic_DNA"/>
</dbReference>
<comment type="caution">
    <text evidence="1">The sequence shown here is derived from an EMBL/GenBank/DDBJ whole genome shotgun (WGS) entry which is preliminary data.</text>
</comment>
<evidence type="ECO:0000313" key="2">
    <source>
        <dbReference type="Proteomes" id="UP000281372"/>
    </source>
</evidence>
<evidence type="ECO:0000313" key="1">
    <source>
        <dbReference type="EMBL" id="RMN17680.1"/>
    </source>
</evidence>
<reference evidence="1 2" key="1">
    <citation type="submission" date="2018-08" db="EMBL/GenBank/DDBJ databases">
        <title>Recombination of ecologically and evolutionarily significant loci maintains genetic cohesion in the Pseudomonas syringae species complex.</title>
        <authorList>
            <person name="Dillon M."/>
            <person name="Thakur S."/>
            <person name="Almeida R.N.D."/>
            <person name="Weir B.S."/>
            <person name="Guttman D.S."/>
        </authorList>
    </citation>
    <scope>NUCLEOTIDE SEQUENCE [LARGE SCALE GENOMIC DNA]</scope>
    <source>
        <strain evidence="1 2">ICMP 2821</strain>
    </source>
</reference>
<name>A0A3M3K3K8_PSECA</name>
<proteinExistence type="predicted"/>
<dbReference type="InterPro" id="IPR058248">
    <property type="entry name" value="Lxx211020-like"/>
</dbReference>
<dbReference type="Proteomes" id="UP000281372">
    <property type="component" value="Unassembled WGS sequence"/>
</dbReference>